<reference evidence="1 2" key="1">
    <citation type="submission" date="2019-10" db="EMBL/GenBank/DDBJ databases">
        <title>Extracellular Electron Transfer in a Candidatus Methanoperedens spp. Enrichment Culture.</title>
        <authorList>
            <person name="Berger S."/>
            <person name="Rangel Shaw D."/>
            <person name="Berben T."/>
            <person name="In 'T Zandt M."/>
            <person name="Frank J."/>
            <person name="Reimann J."/>
            <person name="Jetten M.S.M."/>
            <person name="Welte C.U."/>
        </authorList>
    </citation>
    <scope>NUCLEOTIDE SEQUENCE [LARGE SCALE GENOMIC DNA]</scope>
    <source>
        <strain evidence="1">SB12</strain>
    </source>
</reference>
<evidence type="ECO:0008006" key="3">
    <source>
        <dbReference type="Google" id="ProtNLM"/>
    </source>
</evidence>
<evidence type="ECO:0000313" key="1">
    <source>
        <dbReference type="EMBL" id="KAB2934353.1"/>
    </source>
</evidence>
<organism evidence="1 2">
    <name type="scientific">Leptonema illini</name>
    <dbReference type="NCBI Taxonomy" id="183"/>
    <lineage>
        <taxon>Bacteria</taxon>
        <taxon>Pseudomonadati</taxon>
        <taxon>Spirochaetota</taxon>
        <taxon>Spirochaetia</taxon>
        <taxon>Leptospirales</taxon>
        <taxon>Leptospiraceae</taxon>
        <taxon>Leptonema</taxon>
    </lineage>
</organism>
<proteinExistence type="predicted"/>
<dbReference type="Proteomes" id="UP000460298">
    <property type="component" value="Unassembled WGS sequence"/>
</dbReference>
<dbReference type="PROSITE" id="PS51257">
    <property type="entry name" value="PROKAR_LIPOPROTEIN"/>
    <property type="match status" value="1"/>
</dbReference>
<comment type="caution">
    <text evidence="1">The sequence shown here is derived from an EMBL/GenBank/DDBJ whole genome shotgun (WGS) entry which is preliminary data.</text>
</comment>
<dbReference type="EMBL" id="WBUI01000003">
    <property type="protein sequence ID" value="KAB2934353.1"/>
    <property type="molecule type" value="Genomic_DNA"/>
</dbReference>
<sequence length="171" mass="19286">MKTHGGFSKAWHLALRSGSVGLLIGLIFTGCSSAREFQRFARTDETGLYILRPNSPVLAIYSFDVDLYRYPGHFSEGGETLAKSASLHTGEYIYLKLTPGFYLIHLKEQEGHKHILHIRNGQTSIRSVEIFNRGLFSRADIRIVELDREQAAGFLITEAGRMYAHPQSEDQ</sequence>
<gene>
    <name evidence="1" type="ORF">F9K24_04825</name>
</gene>
<name>A0A833H3N8_9LEPT</name>
<accession>A0A833H3N8</accession>
<protein>
    <recommendedName>
        <fullName evidence="3">DUF2846 domain-containing protein</fullName>
    </recommendedName>
</protein>
<dbReference type="AlphaFoldDB" id="A0A833H3N8"/>
<evidence type="ECO:0000313" key="2">
    <source>
        <dbReference type="Proteomes" id="UP000460298"/>
    </source>
</evidence>